<dbReference type="GO" id="GO:0016787">
    <property type="term" value="F:hydrolase activity"/>
    <property type="evidence" value="ECO:0007669"/>
    <property type="project" value="UniProtKB-KW"/>
</dbReference>
<dbReference type="Proteomes" id="UP000278222">
    <property type="component" value="Unassembled WGS sequence"/>
</dbReference>
<dbReference type="InterPro" id="IPR047874">
    <property type="entry name" value="GLI/LigI"/>
</dbReference>
<feature type="region of interest" description="Disordered" evidence="1">
    <location>
        <begin position="1"/>
        <end position="26"/>
    </location>
</feature>
<proteinExistence type="predicted"/>
<feature type="domain" description="Amidohydrolase-related" evidence="2">
    <location>
        <begin position="31"/>
        <end position="293"/>
    </location>
</feature>
<name>A0A3N1MFM2_9PROT</name>
<dbReference type="SUPFAM" id="SSF51556">
    <property type="entry name" value="Metallo-dependent hydrolases"/>
    <property type="match status" value="1"/>
</dbReference>
<keyword evidence="3" id="KW-0378">Hydrolase</keyword>
<evidence type="ECO:0000256" key="1">
    <source>
        <dbReference type="SAM" id="MobiDB-lite"/>
    </source>
</evidence>
<sequence length="293" mass="31962">MADPSTATAPACPGPDPDPRPPAMRLPAGSVDCHSHVFGPVDRYPYVANRGYTPPDASLADYRRMLATMGFDRAVIVQPSVLGTDNRATMDAVAAMGGAFRAVVVVDPSISDAELRALDAGGARGVRFNLNNPGGLPLEAVEAVARRIAPLGWHLQFFADLNLRPELVEVMRRQPVPVVIDHMGHLRPERGLDDPGARAMLALLGEGTAWVKVSGAYRCSSADIPYRDTTEIARALIAAAPDRVVFGTDWPHPDYRRPMPNDGDLVDLFNEWVPDAEQRRRILVDNPARLYRF</sequence>
<keyword evidence="4" id="KW-1185">Reference proteome</keyword>
<gene>
    <name evidence="3" type="ORF">EDC65_1791</name>
</gene>
<dbReference type="AlphaFoldDB" id="A0A3N1MFM2"/>
<reference evidence="3 4" key="1">
    <citation type="submission" date="2018-11" db="EMBL/GenBank/DDBJ databases">
        <title>Genomic Encyclopedia of Type Strains, Phase IV (KMG-IV): sequencing the most valuable type-strain genomes for metagenomic binning, comparative biology and taxonomic classification.</title>
        <authorList>
            <person name="Goeker M."/>
        </authorList>
    </citation>
    <scope>NUCLEOTIDE SEQUENCE [LARGE SCALE GENOMIC DNA]</scope>
    <source>
        <strain evidence="3 4">DSM 5900</strain>
    </source>
</reference>
<dbReference type="Gene3D" id="3.20.20.140">
    <property type="entry name" value="Metal-dependent hydrolases"/>
    <property type="match status" value="1"/>
</dbReference>
<dbReference type="OrthoDB" id="9787654at2"/>
<organism evidence="3 4">
    <name type="scientific">Stella humosa</name>
    <dbReference type="NCBI Taxonomy" id="94"/>
    <lineage>
        <taxon>Bacteria</taxon>
        <taxon>Pseudomonadati</taxon>
        <taxon>Pseudomonadota</taxon>
        <taxon>Alphaproteobacteria</taxon>
        <taxon>Rhodospirillales</taxon>
        <taxon>Stellaceae</taxon>
        <taxon>Stella</taxon>
    </lineage>
</organism>
<protein>
    <submittedName>
        <fullName evidence="3">Putative TIM-barrel fold metal-dependent hydrolase</fullName>
    </submittedName>
</protein>
<evidence type="ECO:0000313" key="3">
    <source>
        <dbReference type="EMBL" id="ROP99995.1"/>
    </source>
</evidence>
<accession>A0A3N1MFM2</accession>
<dbReference type="InterPro" id="IPR032466">
    <property type="entry name" value="Metal_Hydrolase"/>
</dbReference>
<dbReference type="Pfam" id="PF04909">
    <property type="entry name" value="Amidohydro_2"/>
    <property type="match status" value="1"/>
</dbReference>
<dbReference type="PANTHER" id="PTHR35563">
    <property type="entry name" value="BARREL METAL-DEPENDENT HYDROLASE, PUTATIVE (AFU_ORTHOLOGUE AFUA_1G16240)-RELATED"/>
    <property type="match status" value="1"/>
</dbReference>
<evidence type="ECO:0000313" key="4">
    <source>
        <dbReference type="Proteomes" id="UP000278222"/>
    </source>
</evidence>
<dbReference type="RefSeq" id="WP_123689322.1">
    <property type="nucleotide sequence ID" value="NZ_AP019700.1"/>
</dbReference>
<dbReference type="PANTHER" id="PTHR35563:SF2">
    <property type="entry name" value="BARREL METAL-DEPENDENT HYDROLASE, PUTATIVE (AFU_ORTHOLOGUE AFUA_1G16240)-RELATED"/>
    <property type="match status" value="1"/>
</dbReference>
<feature type="compositionally biased region" description="Pro residues" evidence="1">
    <location>
        <begin position="12"/>
        <end position="24"/>
    </location>
</feature>
<comment type="caution">
    <text evidence="3">The sequence shown here is derived from an EMBL/GenBank/DDBJ whole genome shotgun (WGS) entry which is preliminary data.</text>
</comment>
<evidence type="ECO:0000259" key="2">
    <source>
        <dbReference type="Pfam" id="PF04909"/>
    </source>
</evidence>
<feature type="compositionally biased region" description="Low complexity" evidence="1">
    <location>
        <begin position="1"/>
        <end position="11"/>
    </location>
</feature>
<dbReference type="CDD" id="cd01311">
    <property type="entry name" value="PDC_hydrolase"/>
    <property type="match status" value="1"/>
</dbReference>
<dbReference type="InterPro" id="IPR052358">
    <property type="entry name" value="Aro_Compnd_Degr_Hydrolases"/>
</dbReference>
<dbReference type="EMBL" id="RJKX01000013">
    <property type="protein sequence ID" value="ROP99995.1"/>
    <property type="molecule type" value="Genomic_DNA"/>
</dbReference>
<dbReference type="InterPro" id="IPR006680">
    <property type="entry name" value="Amidohydro-rel"/>
</dbReference>